<protein>
    <recommendedName>
        <fullName evidence="3">CopG family transcriptional regulator</fullName>
    </recommendedName>
</protein>
<reference evidence="1" key="1">
    <citation type="submission" date="2022-12" db="EMBL/GenBank/DDBJ databases">
        <title>Isolation and characterisation of novel Methanocorpusculum spp. from native Australian herbivores indicates the genus is ancestrally host-associated.</title>
        <authorList>
            <person name="Volmer J.G."/>
            <person name="Soo R.M."/>
            <person name="Evans P.N."/>
            <person name="Hoedt E.C."/>
            <person name="Astorga Alsina A.L."/>
            <person name="Woodcroft B.J."/>
            <person name="Tyson G.W."/>
            <person name="Hugenholtz P."/>
            <person name="Morrison M."/>
        </authorList>
    </citation>
    <scope>NUCLEOTIDE SEQUENCE</scope>
    <source>
        <strain evidence="1">MG</strain>
    </source>
</reference>
<dbReference type="Proteomes" id="UP001141422">
    <property type="component" value="Unassembled WGS sequence"/>
</dbReference>
<organism evidence="1 2">
    <name type="scientific">Methanocorpusculum petauri</name>
    <dbReference type="NCBI Taxonomy" id="3002863"/>
    <lineage>
        <taxon>Archaea</taxon>
        <taxon>Methanobacteriati</taxon>
        <taxon>Methanobacteriota</taxon>
        <taxon>Stenosarchaea group</taxon>
        <taxon>Methanomicrobia</taxon>
        <taxon>Methanomicrobiales</taxon>
        <taxon>Methanocorpusculaceae</taxon>
        <taxon>Methanocorpusculum</taxon>
    </lineage>
</organism>
<accession>A0ABT4IIY2</accession>
<evidence type="ECO:0000313" key="2">
    <source>
        <dbReference type="Proteomes" id="UP001141422"/>
    </source>
</evidence>
<dbReference type="RefSeq" id="WP_268925413.1">
    <property type="nucleotide sequence ID" value="NZ_JAPTGB010000018.1"/>
</dbReference>
<evidence type="ECO:0008006" key="3">
    <source>
        <dbReference type="Google" id="ProtNLM"/>
    </source>
</evidence>
<keyword evidence="2" id="KW-1185">Reference proteome</keyword>
<proteinExistence type="predicted"/>
<sequence>MPASLWREIEVKADEAGISAVAWIRRACQEKLSRDCNAEKSSSRIVNEEEMRKLVREILREEIDKIRSSE</sequence>
<evidence type="ECO:0000313" key="1">
    <source>
        <dbReference type="EMBL" id="MCZ0861222.1"/>
    </source>
</evidence>
<comment type="caution">
    <text evidence="1">The sequence shown here is derived from an EMBL/GenBank/DDBJ whole genome shotgun (WGS) entry which is preliminary data.</text>
</comment>
<name>A0ABT4IIY2_9EURY</name>
<gene>
    <name evidence="1" type="ORF">O0S10_08325</name>
</gene>
<dbReference type="EMBL" id="JAPTGB010000018">
    <property type="protein sequence ID" value="MCZ0861222.1"/>
    <property type="molecule type" value="Genomic_DNA"/>
</dbReference>